<organism evidence="1">
    <name type="scientific">Thermoanaerobaculum aquaticum</name>
    <dbReference type="NCBI Taxonomy" id="1312852"/>
    <lineage>
        <taxon>Bacteria</taxon>
        <taxon>Pseudomonadati</taxon>
        <taxon>Acidobacteriota</taxon>
        <taxon>Thermoanaerobaculia</taxon>
        <taxon>Thermoanaerobaculales</taxon>
        <taxon>Thermoanaerobaculaceae</taxon>
        <taxon>Thermoanaerobaculum</taxon>
    </lineage>
</organism>
<dbReference type="AlphaFoldDB" id="A0A7V2EFH1"/>
<proteinExistence type="predicted"/>
<gene>
    <name evidence="1" type="ORF">ENP06_05130</name>
</gene>
<accession>A0A7V2EFH1</accession>
<reference evidence="1" key="1">
    <citation type="journal article" date="2020" name="mSystems">
        <title>Genome- and Community-Level Interaction Insights into Carbon Utilization and Element Cycling Functions of Hydrothermarchaeota in Hydrothermal Sediment.</title>
        <authorList>
            <person name="Zhou Z."/>
            <person name="Liu Y."/>
            <person name="Xu W."/>
            <person name="Pan J."/>
            <person name="Luo Z.H."/>
            <person name="Li M."/>
        </authorList>
    </citation>
    <scope>NUCLEOTIDE SEQUENCE [LARGE SCALE GENOMIC DNA]</scope>
    <source>
        <strain evidence="1">SpSt-186</strain>
    </source>
</reference>
<protein>
    <submittedName>
        <fullName evidence="1">Uncharacterized protein</fullName>
    </submittedName>
</protein>
<comment type="caution">
    <text evidence="1">The sequence shown here is derived from an EMBL/GenBank/DDBJ whole genome shotgun (WGS) entry which is preliminary data.</text>
</comment>
<name>A0A7V2EFH1_9BACT</name>
<sequence>MAMRVLPPIVLLLLTVVAVVIPFALAKLSTLSGSKGTSAKFSINGYVGRVVSGRELLKVMGFSQRWEEVSVGVGHGRNSLLLVAKRGQERQFFEFGIAGQVKSVQAPEREWFPILDGLRKSGFIEPVWPAFLTTPSAIVFGIGPGTRVPVRANLGREALRRNEQGRWPVKLMGRTILSDPGANAALAIDHDLVLSHVRLGRSWICVSTGSCSPIENPRYPVGLPHSQAALAGAFVETTNDFVWAEPYPSGGINVIRFSLDVLTPRDKHFLQQSRIVVSQSFLYSRVSDIEPIAGRYVLTTDVHKNHFAVNVSTGERELLGSGEGTPLFITSSLDAALDTALGGTRR</sequence>
<dbReference type="EMBL" id="DSHW01000391">
    <property type="protein sequence ID" value="HEQ88779.1"/>
    <property type="molecule type" value="Genomic_DNA"/>
</dbReference>
<evidence type="ECO:0000313" key="1">
    <source>
        <dbReference type="EMBL" id="HEQ88779.1"/>
    </source>
</evidence>